<dbReference type="InterPro" id="IPR032675">
    <property type="entry name" value="LRR_dom_sf"/>
</dbReference>
<keyword evidence="2" id="KW-0611">Plant defense</keyword>
<proteinExistence type="predicted"/>
<dbReference type="OMA" id="MDEAWLG"/>
<dbReference type="InterPro" id="IPR044974">
    <property type="entry name" value="Disease_R_plants"/>
</dbReference>
<dbReference type="InterPro" id="IPR055414">
    <property type="entry name" value="LRR_R13L4/SHOC2-like"/>
</dbReference>
<dbReference type="PANTHER" id="PTHR23155">
    <property type="entry name" value="DISEASE RESISTANCE PROTEIN RP"/>
    <property type="match status" value="1"/>
</dbReference>
<dbReference type="InterPro" id="IPR058922">
    <property type="entry name" value="WHD_DRP"/>
</dbReference>
<dbReference type="Gene3D" id="1.10.10.10">
    <property type="entry name" value="Winged helix-like DNA-binding domain superfamily/Winged helix DNA-binding domain"/>
    <property type="match status" value="1"/>
</dbReference>
<reference evidence="5 6" key="1">
    <citation type="journal article" date="2018" name="Nat. Genet.">
        <title>The Rosa genome provides new insights in the design of modern roses.</title>
        <authorList>
            <person name="Bendahmane M."/>
        </authorList>
    </citation>
    <scope>NUCLEOTIDE SEQUENCE [LARGE SCALE GENOMIC DNA]</scope>
    <source>
        <strain evidence="6">cv. Old Blush</strain>
    </source>
</reference>
<dbReference type="Gramene" id="PRQ28695">
    <property type="protein sequence ID" value="PRQ28695"/>
    <property type="gene ID" value="RchiOBHm_Chr5g0005761"/>
</dbReference>
<evidence type="ECO:0000256" key="1">
    <source>
        <dbReference type="ARBA" id="ARBA00022737"/>
    </source>
</evidence>
<dbReference type="Proteomes" id="UP000238479">
    <property type="component" value="Chromosome 5"/>
</dbReference>
<organism evidence="5 6">
    <name type="scientific">Rosa chinensis</name>
    <name type="common">China rose</name>
    <dbReference type="NCBI Taxonomy" id="74649"/>
    <lineage>
        <taxon>Eukaryota</taxon>
        <taxon>Viridiplantae</taxon>
        <taxon>Streptophyta</taxon>
        <taxon>Embryophyta</taxon>
        <taxon>Tracheophyta</taxon>
        <taxon>Spermatophyta</taxon>
        <taxon>Magnoliopsida</taxon>
        <taxon>eudicotyledons</taxon>
        <taxon>Gunneridae</taxon>
        <taxon>Pentapetalae</taxon>
        <taxon>rosids</taxon>
        <taxon>fabids</taxon>
        <taxon>Rosales</taxon>
        <taxon>Rosaceae</taxon>
        <taxon>Rosoideae</taxon>
        <taxon>Rosoideae incertae sedis</taxon>
        <taxon>Rosa</taxon>
    </lineage>
</organism>
<evidence type="ECO:0000256" key="2">
    <source>
        <dbReference type="ARBA" id="ARBA00022821"/>
    </source>
</evidence>
<dbReference type="PANTHER" id="PTHR23155:SF1076">
    <property type="entry name" value="LEUCINE-RICH REPEAT (LRR) FAMILY PROTEIN-RELATED"/>
    <property type="match status" value="1"/>
</dbReference>
<dbReference type="EMBL" id="PDCK01000043">
    <property type="protein sequence ID" value="PRQ28695.1"/>
    <property type="molecule type" value="Genomic_DNA"/>
</dbReference>
<sequence length="690" mass="78690">MSRRPLVTTSFKTPYVSLDLLSYLKSGQVTPFQVFNDVIMPDFKDHISKGNNSPNNEEARGIVKEIEEDLDPIGKACERFQEWEVEVSSAIKDLAYQSLDDAFRERTEALESTNRANFLLNKLTRTRSIVSRLKKSVCSASIKMSDETSENSDTPQTGEELQPLKTNETMGLTEIEAIYNDLEDRVRPCLLCFSMFPEDAVIKKKVLIHWWVGEGFIDNLGAGETAEKKGNTLFKVFLDKDIVQPFYKRRRPSADSCKMQPSIRDAVIELATRENFFHFDRNGNPTEDFSCSKRACLVRTIEGSNVRELPLLSSQENVQSLINVNEHDLYFRPNWFSQMKRVKVLQLGRWHSDKHLIEVEDCEFLKGLKNMRELRYLSLRGVSRITELPASICKARNLRILNLNGCCDLEKLPRGIGSLKKLTHLDMYECYLISGMPKGLALLSNLQVLKGFVISKRSGSQDCKLDDLSKLEYLRKLSIHIDRNQAKTAERELNSLAKFKKLRSLSISWSRIYDKPATHSLQTLQRAKRITKLPSMLMALDKLPSMSKGPEKLPSIPESPLPLEKLDLHYFPHSKMPDWLKPTLLGKLKKLYIRGGSLSDLGHKKLNIGGGSLSDLCHNGINCTWTVQMVRLKFLNELKMDWGTLQGLFPELSYLEVVECPKLRFTQCDENGVWKKEDSKPVELASSSNA</sequence>
<gene>
    <name evidence="5" type="ORF">RchiOBHm_Chr5g0005761</name>
</gene>
<dbReference type="Pfam" id="PF23559">
    <property type="entry name" value="WHD_DRP"/>
    <property type="match status" value="1"/>
</dbReference>
<dbReference type="STRING" id="74649.A0A2P6Q3D0"/>
<accession>A0A2P6Q3D0</accession>
<feature type="domain" description="Disease resistance protein winged helix" evidence="3">
    <location>
        <begin position="195"/>
        <end position="265"/>
    </location>
</feature>
<evidence type="ECO:0000259" key="4">
    <source>
        <dbReference type="Pfam" id="PF23598"/>
    </source>
</evidence>
<dbReference type="OrthoDB" id="1110401at2759"/>
<dbReference type="Gene3D" id="3.80.10.10">
    <property type="entry name" value="Ribonuclease Inhibitor"/>
    <property type="match status" value="1"/>
</dbReference>
<keyword evidence="6" id="KW-1185">Reference proteome</keyword>
<protein>
    <submittedName>
        <fullName evidence="5">Putative leucine-rich repeat domain, L domain-containing protein</fullName>
    </submittedName>
</protein>
<dbReference type="Pfam" id="PF23598">
    <property type="entry name" value="LRR_14"/>
    <property type="match status" value="1"/>
</dbReference>
<dbReference type="InterPro" id="IPR036388">
    <property type="entry name" value="WH-like_DNA-bd_sf"/>
</dbReference>
<evidence type="ECO:0000313" key="5">
    <source>
        <dbReference type="EMBL" id="PRQ28695.1"/>
    </source>
</evidence>
<feature type="domain" description="Disease resistance R13L4/SHOC-2-like LRR" evidence="4">
    <location>
        <begin position="336"/>
        <end position="622"/>
    </location>
</feature>
<name>A0A2P6Q3D0_ROSCH</name>
<evidence type="ECO:0000259" key="3">
    <source>
        <dbReference type="Pfam" id="PF23559"/>
    </source>
</evidence>
<dbReference type="GO" id="GO:0098542">
    <property type="term" value="P:defense response to other organism"/>
    <property type="evidence" value="ECO:0007669"/>
    <property type="project" value="TreeGrafter"/>
</dbReference>
<dbReference type="AlphaFoldDB" id="A0A2P6Q3D0"/>
<comment type="caution">
    <text evidence="5">The sequence shown here is derived from an EMBL/GenBank/DDBJ whole genome shotgun (WGS) entry which is preliminary data.</text>
</comment>
<dbReference type="SUPFAM" id="SSF52058">
    <property type="entry name" value="L domain-like"/>
    <property type="match status" value="1"/>
</dbReference>
<evidence type="ECO:0000313" key="6">
    <source>
        <dbReference type="Proteomes" id="UP000238479"/>
    </source>
</evidence>
<keyword evidence="1" id="KW-0677">Repeat</keyword>